<name>A0A8H5M4J8_9AGAR</name>
<keyword evidence="2" id="KW-0479">Metal-binding</keyword>
<feature type="compositionally biased region" description="Basic and acidic residues" evidence="8">
    <location>
        <begin position="347"/>
        <end position="359"/>
    </location>
</feature>
<dbReference type="Proteomes" id="UP000565441">
    <property type="component" value="Unassembled WGS sequence"/>
</dbReference>
<dbReference type="SMART" id="SM00355">
    <property type="entry name" value="ZnF_C2H2"/>
    <property type="match status" value="4"/>
</dbReference>
<evidence type="ECO:0000256" key="7">
    <source>
        <dbReference type="PROSITE-ProRule" id="PRU00042"/>
    </source>
</evidence>
<evidence type="ECO:0000256" key="4">
    <source>
        <dbReference type="ARBA" id="ARBA00022771"/>
    </source>
</evidence>
<sequence>MDHDDHVLNLSDVVHDETIDDDPDLDPTSRPHNDHHHSSSSTPFDSNLHESYSGAAHSSHLAPSEAFSVEMLEREIATLLNQNASAASAALLSAAAQQQQANMSLGPNGGVGTDHQMSGDNIVGFGLNLSGLAAVLQAAHAQAAENERVAEELAAKDPEYARQREAAISGKEQRTTRTAPAFHSLTAGEASGLPHRTRRRGEARSGSEGSDYLFTDRDSESDHEDLTINGNGEPHTNPANSRARPGTPPRSPPPVPGEFSDINDILNQLSAQFEPGPEHGHGNGISTPDASPVVSHVHQIADSETHLNQTTTPNLVSLNRASGSQPVASTSTIPLPANGLLKKSPKKLKDKDKGPHVHACEQDQCHKSFTRRSDLARHMRIHTGERPFVCSHEGCGKTFIQRSALQVHARVHTGEKPHCCEYPGCGKTFGDSSSLARHRRTHTGKRPYKCEDPTCEKTFTRRTTLTTHMRTHDPSWEPDPNVKYNFKGKKRRINEEEDDDQDLAESVRTISALFQAGGNAILPAAGGALQDEPLEVRVASISAEIAAAIAQAQSRVYADDEDDDDDAQSGSGQEIDGPEMIGPNTSGIRGLGIGDIRTADKDGRRLVDEDEDSDAFPAPLRTRKGKDSPVAGTKRKR</sequence>
<keyword evidence="3" id="KW-0677">Repeat</keyword>
<evidence type="ECO:0000256" key="6">
    <source>
        <dbReference type="ARBA" id="ARBA00023242"/>
    </source>
</evidence>
<feature type="domain" description="C2H2-type" evidence="9">
    <location>
        <begin position="418"/>
        <end position="447"/>
    </location>
</feature>
<evidence type="ECO:0000256" key="1">
    <source>
        <dbReference type="ARBA" id="ARBA00004123"/>
    </source>
</evidence>
<dbReference type="GO" id="GO:0008270">
    <property type="term" value="F:zinc ion binding"/>
    <property type="evidence" value="ECO:0007669"/>
    <property type="project" value="UniProtKB-KW"/>
</dbReference>
<gene>
    <name evidence="10" type="ORF">D9615_003956</name>
</gene>
<dbReference type="AlphaFoldDB" id="A0A8H5M4J8"/>
<dbReference type="GO" id="GO:0000978">
    <property type="term" value="F:RNA polymerase II cis-regulatory region sequence-specific DNA binding"/>
    <property type="evidence" value="ECO:0007669"/>
    <property type="project" value="TreeGrafter"/>
</dbReference>
<keyword evidence="5" id="KW-0862">Zinc</keyword>
<evidence type="ECO:0000313" key="11">
    <source>
        <dbReference type="Proteomes" id="UP000565441"/>
    </source>
</evidence>
<reference evidence="10 11" key="1">
    <citation type="journal article" date="2020" name="ISME J.">
        <title>Uncovering the hidden diversity of litter-decomposition mechanisms in mushroom-forming fungi.</title>
        <authorList>
            <person name="Floudas D."/>
            <person name="Bentzer J."/>
            <person name="Ahren D."/>
            <person name="Johansson T."/>
            <person name="Persson P."/>
            <person name="Tunlid A."/>
        </authorList>
    </citation>
    <scope>NUCLEOTIDE SEQUENCE [LARGE SCALE GENOMIC DNA]</scope>
    <source>
        <strain evidence="10 11">CBS 661.87</strain>
    </source>
</reference>
<dbReference type="FunFam" id="3.30.160.60:FF:000744">
    <property type="entry name" value="zinc finger E-box-binding homeobox 1"/>
    <property type="match status" value="1"/>
</dbReference>
<dbReference type="PANTHER" id="PTHR14003">
    <property type="entry name" value="TRANSCRIPTIONAL REPRESSOR PROTEIN YY"/>
    <property type="match status" value="1"/>
</dbReference>
<protein>
    <recommendedName>
        <fullName evidence="9">C2H2-type domain-containing protein</fullName>
    </recommendedName>
</protein>
<dbReference type="InterPro" id="IPR036236">
    <property type="entry name" value="Znf_C2H2_sf"/>
</dbReference>
<dbReference type="PROSITE" id="PS00028">
    <property type="entry name" value="ZINC_FINGER_C2H2_1"/>
    <property type="match status" value="4"/>
</dbReference>
<feature type="region of interest" description="Disordered" evidence="8">
    <location>
        <begin position="316"/>
        <end position="359"/>
    </location>
</feature>
<accession>A0A8H5M4J8</accession>
<dbReference type="GO" id="GO:0031519">
    <property type="term" value="C:PcG protein complex"/>
    <property type="evidence" value="ECO:0007669"/>
    <property type="project" value="TreeGrafter"/>
</dbReference>
<feature type="compositionally biased region" description="Basic and acidic residues" evidence="8">
    <location>
        <begin position="154"/>
        <end position="175"/>
    </location>
</feature>
<evidence type="ECO:0000259" key="9">
    <source>
        <dbReference type="PROSITE" id="PS50157"/>
    </source>
</evidence>
<evidence type="ECO:0000313" key="10">
    <source>
        <dbReference type="EMBL" id="KAF5380975.1"/>
    </source>
</evidence>
<keyword evidence="6" id="KW-0539">Nucleus</keyword>
<evidence type="ECO:0000256" key="8">
    <source>
        <dbReference type="SAM" id="MobiDB-lite"/>
    </source>
</evidence>
<comment type="caution">
    <text evidence="10">The sequence shown here is derived from an EMBL/GenBank/DDBJ whole genome shotgun (WGS) entry which is preliminary data.</text>
</comment>
<dbReference type="GO" id="GO:0000785">
    <property type="term" value="C:chromatin"/>
    <property type="evidence" value="ECO:0007669"/>
    <property type="project" value="TreeGrafter"/>
</dbReference>
<dbReference type="FunFam" id="3.30.160.60:FF:000690">
    <property type="entry name" value="Zinc finger protein 354C"/>
    <property type="match status" value="1"/>
</dbReference>
<feature type="compositionally biased region" description="Basic and acidic residues" evidence="8">
    <location>
        <begin position="214"/>
        <end position="226"/>
    </location>
</feature>
<comment type="subcellular location">
    <subcellularLocation>
        <location evidence="1">Nucleus</location>
    </subcellularLocation>
</comment>
<evidence type="ECO:0000256" key="2">
    <source>
        <dbReference type="ARBA" id="ARBA00022723"/>
    </source>
</evidence>
<proteinExistence type="predicted"/>
<dbReference type="GO" id="GO:0000981">
    <property type="term" value="F:DNA-binding transcription factor activity, RNA polymerase II-specific"/>
    <property type="evidence" value="ECO:0007669"/>
    <property type="project" value="UniProtKB-ARBA"/>
</dbReference>
<feature type="domain" description="C2H2-type" evidence="9">
    <location>
        <begin position="358"/>
        <end position="387"/>
    </location>
</feature>
<dbReference type="Gene3D" id="3.30.160.60">
    <property type="entry name" value="Classic Zinc Finger"/>
    <property type="match status" value="4"/>
</dbReference>
<feature type="region of interest" description="Disordered" evidence="8">
    <location>
        <begin position="556"/>
        <end position="637"/>
    </location>
</feature>
<feature type="domain" description="C2H2-type" evidence="9">
    <location>
        <begin position="448"/>
        <end position="477"/>
    </location>
</feature>
<dbReference type="EMBL" id="JAACJP010000012">
    <property type="protein sequence ID" value="KAF5380975.1"/>
    <property type="molecule type" value="Genomic_DNA"/>
</dbReference>
<feature type="region of interest" description="Disordered" evidence="8">
    <location>
        <begin position="154"/>
        <end position="297"/>
    </location>
</feature>
<dbReference type="InterPro" id="IPR013087">
    <property type="entry name" value="Znf_C2H2_type"/>
</dbReference>
<dbReference type="PROSITE" id="PS50157">
    <property type="entry name" value="ZINC_FINGER_C2H2_2"/>
    <property type="match status" value="4"/>
</dbReference>
<dbReference type="FunFam" id="3.30.160.60:FF:000125">
    <property type="entry name" value="Putative zinc finger protein 143"/>
    <property type="match status" value="1"/>
</dbReference>
<evidence type="ECO:0000256" key="3">
    <source>
        <dbReference type="ARBA" id="ARBA00022737"/>
    </source>
</evidence>
<dbReference type="SUPFAM" id="SSF57667">
    <property type="entry name" value="beta-beta-alpha zinc fingers"/>
    <property type="match status" value="2"/>
</dbReference>
<dbReference type="GO" id="GO:0005667">
    <property type="term" value="C:transcription regulator complex"/>
    <property type="evidence" value="ECO:0007669"/>
    <property type="project" value="TreeGrafter"/>
</dbReference>
<dbReference type="OrthoDB" id="654211at2759"/>
<keyword evidence="4 7" id="KW-0863">Zinc-finger</keyword>
<keyword evidence="11" id="KW-1185">Reference proteome</keyword>
<evidence type="ECO:0000256" key="5">
    <source>
        <dbReference type="ARBA" id="ARBA00022833"/>
    </source>
</evidence>
<feature type="compositionally biased region" description="Basic and acidic residues" evidence="8">
    <location>
        <begin position="597"/>
        <end position="607"/>
    </location>
</feature>
<feature type="compositionally biased region" description="Pro residues" evidence="8">
    <location>
        <begin position="246"/>
        <end position="256"/>
    </location>
</feature>
<dbReference type="PANTHER" id="PTHR14003:SF19">
    <property type="entry name" value="YY2 TRANSCRIPTION FACTOR"/>
    <property type="match status" value="1"/>
</dbReference>
<feature type="domain" description="C2H2-type" evidence="9">
    <location>
        <begin position="388"/>
        <end position="417"/>
    </location>
</feature>
<feature type="compositionally biased region" description="Polar residues" evidence="8">
    <location>
        <begin position="316"/>
        <end position="333"/>
    </location>
</feature>
<dbReference type="FunFam" id="3.30.160.60:FF:001498">
    <property type="entry name" value="Zinc finger protein 404"/>
    <property type="match status" value="1"/>
</dbReference>
<organism evidence="10 11">
    <name type="scientific">Tricholomella constricta</name>
    <dbReference type="NCBI Taxonomy" id="117010"/>
    <lineage>
        <taxon>Eukaryota</taxon>
        <taxon>Fungi</taxon>
        <taxon>Dikarya</taxon>
        <taxon>Basidiomycota</taxon>
        <taxon>Agaricomycotina</taxon>
        <taxon>Agaricomycetes</taxon>
        <taxon>Agaricomycetidae</taxon>
        <taxon>Agaricales</taxon>
        <taxon>Tricholomatineae</taxon>
        <taxon>Lyophyllaceae</taxon>
        <taxon>Tricholomella</taxon>
    </lineage>
</organism>
<feature type="region of interest" description="Disordered" evidence="8">
    <location>
        <begin position="13"/>
        <end position="57"/>
    </location>
</feature>
<dbReference type="Pfam" id="PF00096">
    <property type="entry name" value="zf-C2H2"/>
    <property type="match status" value="4"/>
</dbReference>